<evidence type="ECO:0000256" key="8">
    <source>
        <dbReference type="ARBA" id="ARBA00022989"/>
    </source>
</evidence>
<keyword evidence="10 12" id="KW-0472">Membrane</keyword>
<comment type="subcellular location">
    <subcellularLocation>
        <location evidence="1">Cell junction</location>
        <location evidence="1">Gap junction</location>
    </subcellularLocation>
    <subcellularLocation>
        <location evidence="2">Cell membrane</location>
        <topology evidence="2">Multi-pass membrane protein</topology>
    </subcellularLocation>
</comment>
<dbReference type="PANTHER" id="PTHR11893">
    <property type="entry name" value="INNEXIN"/>
    <property type="match status" value="1"/>
</dbReference>
<keyword evidence="7" id="KW-0965">Cell junction</keyword>
<evidence type="ECO:0000256" key="3">
    <source>
        <dbReference type="ARBA" id="ARBA00022448"/>
    </source>
</evidence>
<evidence type="ECO:0000256" key="11">
    <source>
        <dbReference type="ARBA" id="ARBA00023303"/>
    </source>
</evidence>
<evidence type="ECO:0000256" key="10">
    <source>
        <dbReference type="ARBA" id="ARBA00023136"/>
    </source>
</evidence>
<keyword evidence="6" id="KW-0303">Gap junction</keyword>
<keyword evidence="3" id="KW-0813">Transport</keyword>
<dbReference type="GO" id="GO:0005921">
    <property type="term" value="C:gap junction"/>
    <property type="evidence" value="ECO:0007669"/>
    <property type="project" value="UniProtKB-SubCell"/>
</dbReference>
<dbReference type="WBParaSite" id="GPLIN_000012700">
    <property type="protein sequence ID" value="GPLIN_000012700"/>
    <property type="gene ID" value="GPLIN_000012700"/>
</dbReference>
<evidence type="ECO:0000256" key="5">
    <source>
        <dbReference type="ARBA" id="ARBA00022692"/>
    </source>
</evidence>
<dbReference type="InterPro" id="IPR000990">
    <property type="entry name" value="Innexin"/>
</dbReference>
<dbReference type="AlphaFoldDB" id="A0A183BHP9"/>
<reference evidence="13" key="2">
    <citation type="submission" date="2014-05" db="EMBL/GenBank/DDBJ databases">
        <title>The genome and life-stage specific transcriptomes of Globodera pallida elucidate key aspects of plant parasitism by a cyst nematode.</title>
        <authorList>
            <person name="Cotton J.A."/>
            <person name="Lilley C.J."/>
            <person name="Jones L.M."/>
            <person name="Kikuchi T."/>
            <person name="Reid A.J."/>
            <person name="Thorpe P."/>
            <person name="Tsai I.J."/>
            <person name="Beasley H."/>
            <person name="Blok V."/>
            <person name="Cock P.J.A."/>
            <person name="Van den Akker S.E."/>
            <person name="Holroyd N."/>
            <person name="Hunt M."/>
            <person name="Mantelin S."/>
            <person name="Naghra H."/>
            <person name="Pain A."/>
            <person name="Palomares-Rius J.E."/>
            <person name="Zarowiecki M."/>
            <person name="Berriman M."/>
            <person name="Jones J.T."/>
            <person name="Urwin P.E."/>
        </authorList>
    </citation>
    <scope>NUCLEOTIDE SEQUENCE [LARGE SCALE GENOMIC DNA]</scope>
    <source>
        <strain evidence="13">Lindley</strain>
    </source>
</reference>
<evidence type="ECO:0000256" key="4">
    <source>
        <dbReference type="ARBA" id="ARBA00022475"/>
    </source>
</evidence>
<evidence type="ECO:0000256" key="9">
    <source>
        <dbReference type="ARBA" id="ARBA00023065"/>
    </source>
</evidence>
<sequence length="90" mass="10434">MLQQLASFNIIPPRIKLDEFVDRLCYRYTPMLLALFMFITGTVDYLGKPISCMLPNEYSEAWVNYVHQLLLRFPYITTSGSPLSSSPRHC</sequence>
<dbReference type="Proteomes" id="UP000050741">
    <property type="component" value="Unassembled WGS sequence"/>
</dbReference>
<proteinExistence type="predicted"/>
<dbReference type="GO" id="GO:0005243">
    <property type="term" value="F:gap junction channel activity"/>
    <property type="evidence" value="ECO:0007669"/>
    <property type="project" value="TreeGrafter"/>
</dbReference>
<evidence type="ECO:0000256" key="7">
    <source>
        <dbReference type="ARBA" id="ARBA00022949"/>
    </source>
</evidence>
<dbReference type="Pfam" id="PF00876">
    <property type="entry name" value="Innexin"/>
    <property type="match status" value="1"/>
</dbReference>
<keyword evidence="13" id="KW-1185">Reference proteome</keyword>
<keyword evidence="4" id="KW-1003">Cell membrane</keyword>
<evidence type="ECO:0000256" key="12">
    <source>
        <dbReference type="SAM" id="Phobius"/>
    </source>
</evidence>
<keyword evidence="8 12" id="KW-1133">Transmembrane helix</keyword>
<protein>
    <submittedName>
        <fullName evidence="14">Innexin</fullName>
    </submittedName>
</protein>
<feature type="transmembrane region" description="Helical" evidence="12">
    <location>
        <begin position="28"/>
        <end position="47"/>
    </location>
</feature>
<reference evidence="13" key="1">
    <citation type="submission" date="2013-12" db="EMBL/GenBank/DDBJ databases">
        <authorList>
            <person name="Aslett M."/>
        </authorList>
    </citation>
    <scope>NUCLEOTIDE SEQUENCE [LARGE SCALE GENOMIC DNA]</scope>
    <source>
        <strain evidence="13">Lindley</strain>
    </source>
</reference>
<evidence type="ECO:0000256" key="2">
    <source>
        <dbReference type="ARBA" id="ARBA00004651"/>
    </source>
</evidence>
<accession>A0A183BHP9</accession>
<evidence type="ECO:0000256" key="6">
    <source>
        <dbReference type="ARBA" id="ARBA00022868"/>
    </source>
</evidence>
<keyword evidence="11" id="KW-0407">Ion channel</keyword>
<evidence type="ECO:0000313" key="13">
    <source>
        <dbReference type="Proteomes" id="UP000050741"/>
    </source>
</evidence>
<name>A0A183BHP9_GLOPA</name>
<organism evidence="13 14">
    <name type="scientific">Globodera pallida</name>
    <name type="common">Potato cyst nematode worm</name>
    <name type="synonym">Heterodera pallida</name>
    <dbReference type="NCBI Taxonomy" id="36090"/>
    <lineage>
        <taxon>Eukaryota</taxon>
        <taxon>Metazoa</taxon>
        <taxon>Ecdysozoa</taxon>
        <taxon>Nematoda</taxon>
        <taxon>Chromadorea</taxon>
        <taxon>Rhabditida</taxon>
        <taxon>Tylenchina</taxon>
        <taxon>Tylenchomorpha</taxon>
        <taxon>Tylenchoidea</taxon>
        <taxon>Heteroderidae</taxon>
        <taxon>Heteroderinae</taxon>
        <taxon>Globodera</taxon>
    </lineage>
</organism>
<evidence type="ECO:0000313" key="14">
    <source>
        <dbReference type="WBParaSite" id="GPLIN_000012700"/>
    </source>
</evidence>
<dbReference type="GO" id="GO:0005886">
    <property type="term" value="C:plasma membrane"/>
    <property type="evidence" value="ECO:0007669"/>
    <property type="project" value="UniProtKB-SubCell"/>
</dbReference>
<evidence type="ECO:0000256" key="1">
    <source>
        <dbReference type="ARBA" id="ARBA00004610"/>
    </source>
</evidence>
<keyword evidence="9" id="KW-0406">Ion transport</keyword>
<dbReference type="GO" id="GO:0034220">
    <property type="term" value="P:monoatomic ion transmembrane transport"/>
    <property type="evidence" value="ECO:0007669"/>
    <property type="project" value="UniProtKB-KW"/>
</dbReference>
<dbReference type="PANTHER" id="PTHR11893:SF23">
    <property type="entry name" value="INNEXIN-14"/>
    <property type="match status" value="1"/>
</dbReference>
<keyword evidence="5 12" id="KW-0812">Transmembrane</keyword>
<reference evidence="14" key="3">
    <citation type="submission" date="2016-06" db="UniProtKB">
        <authorList>
            <consortium name="WormBaseParasite"/>
        </authorList>
    </citation>
    <scope>IDENTIFICATION</scope>
</reference>